<organism evidence="2 3">
    <name type="scientific">Paractinoplanes deccanensis</name>
    <dbReference type="NCBI Taxonomy" id="113561"/>
    <lineage>
        <taxon>Bacteria</taxon>
        <taxon>Bacillati</taxon>
        <taxon>Actinomycetota</taxon>
        <taxon>Actinomycetes</taxon>
        <taxon>Micromonosporales</taxon>
        <taxon>Micromonosporaceae</taxon>
        <taxon>Paractinoplanes</taxon>
    </lineage>
</organism>
<protein>
    <recommendedName>
        <fullName evidence="4">DUF4238 domain-containing protein</fullName>
    </recommendedName>
</protein>
<gene>
    <name evidence="2" type="ORF">Ade02nite_40510</name>
</gene>
<dbReference type="Pfam" id="PF14022">
    <property type="entry name" value="DUF4238"/>
    <property type="match status" value="1"/>
</dbReference>
<feature type="region of interest" description="Disordered" evidence="1">
    <location>
        <begin position="142"/>
        <end position="165"/>
    </location>
</feature>
<keyword evidence="3" id="KW-1185">Reference proteome</keyword>
<proteinExistence type="predicted"/>
<evidence type="ECO:0000256" key="1">
    <source>
        <dbReference type="SAM" id="MobiDB-lite"/>
    </source>
</evidence>
<dbReference type="EMBL" id="BOMI01000077">
    <property type="protein sequence ID" value="GID75410.1"/>
    <property type="molecule type" value="Genomic_DNA"/>
</dbReference>
<name>A0ABQ3Y617_9ACTN</name>
<sequence length="165" mass="18055">MKTNATNTRDHHVPRMYLRRFAQHRPGGARLIAMTPDLRSRFPASINDVAVERGFYWGSDIDGVPHHDMEKFFTVLEADAAPALRKVLDTGKLPSEDALPPGHHASLPGRPSRGGSRRSCCVRFGSGNALKWLTTAKAVHRSRKSALGCPANSRAQTGTSSTSQR</sequence>
<evidence type="ECO:0000313" key="2">
    <source>
        <dbReference type="EMBL" id="GID75410.1"/>
    </source>
</evidence>
<dbReference type="Proteomes" id="UP000609879">
    <property type="component" value="Unassembled WGS sequence"/>
</dbReference>
<feature type="region of interest" description="Disordered" evidence="1">
    <location>
        <begin position="92"/>
        <end position="118"/>
    </location>
</feature>
<dbReference type="InterPro" id="IPR025332">
    <property type="entry name" value="DUF4238"/>
</dbReference>
<comment type="caution">
    <text evidence="2">The sequence shown here is derived from an EMBL/GenBank/DDBJ whole genome shotgun (WGS) entry which is preliminary data.</text>
</comment>
<evidence type="ECO:0000313" key="3">
    <source>
        <dbReference type="Proteomes" id="UP000609879"/>
    </source>
</evidence>
<evidence type="ECO:0008006" key="4">
    <source>
        <dbReference type="Google" id="ProtNLM"/>
    </source>
</evidence>
<dbReference type="RefSeq" id="WP_203765730.1">
    <property type="nucleotide sequence ID" value="NZ_BAAABO010000019.1"/>
</dbReference>
<accession>A0ABQ3Y617</accession>
<reference evidence="2 3" key="1">
    <citation type="submission" date="2021-01" db="EMBL/GenBank/DDBJ databases">
        <title>Whole genome shotgun sequence of Actinoplanes deccanensis NBRC 13994.</title>
        <authorList>
            <person name="Komaki H."/>
            <person name="Tamura T."/>
        </authorList>
    </citation>
    <scope>NUCLEOTIDE SEQUENCE [LARGE SCALE GENOMIC DNA]</scope>
    <source>
        <strain evidence="2 3">NBRC 13994</strain>
    </source>
</reference>
<feature type="compositionally biased region" description="Low complexity" evidence="1">
    <location>
        <begin position="106"/>
        <end position="118"/>
    </location>
</feature>
<feature type="compositionally biased region" description="Polar residues" evidence="1">
    <location>
        <begin position="153"/>
        <end position="165"/>
    </location>
</feature>